<proteinExistence type="predicted"/>
<evidence type="ECO:0000256" key="3">
    <source>
        <dbReference type="ARBA" id="ARBA00022991"/>
    </source>
</evidence>
<feature type="domain" description="PAC" evidence="7">
    <location>
        <begin position="120"/>
        <end position="174"/>
    </location>
</feature>
<gene>
    <name evidence="8" type="ORF">ABID43_004414</name>
</gene>
<reference evidence="8 9" key="1">
    <citation type="submission" date="2024-06" db="EMBL/GenBank/DDBJ databases">
        <title>Genomic Encyclopedia of Type Strains, Phase IV (KMG-IV): sequencing the most valuable type-strain genomes for metagenomic binning, comparative biology and taxonomic classification.</title>
        <authorList>
            <person name="Goeker M."/>
        </authorList>
    </citation>
    <scope>NUCLEOTIDE SEQUENCE [LARGE SCALE GENOMIC DNA]</scope>
    <source>
        <strain evidence="8 9">DSM 21331</strain>
    </source>
</reference>
<dbReference type="Proteomes" id="UP001549145">
    <property type="component" value="Unassembled WGS sequence"/>
</dbReference>
<keyword evidence="3" id="KW-0157">Chromophore</keyword>
<dbReference type="PANTHER" id="PTHR47429:SF2">
    <property type="entry name" value="PROTEIN TWIN LOV 1"/>
    <property type="match status" value="1"/>
</dbReference>
<name>A0ABV2LAG6_9HYPH</name>
<dbReference type="PROSITE" id="PS50112">
    <property type="entry name" value="PAS"/>
    <property type="match status" value="1"/>
</dbReference>
<dbReference type="NCBIfam" id="TIGR00229">
    <property type="entry name" value="sensory_box"/>
    <property type="match status" value="1"/>
</dbReference>
<dbReference type="Gene3D" id="3.30.450.20">
    <property type="entry name" value="PAS domain"/>
    <property type="match status" value="1"/>
</dbReference>
<dbReference type="SMART" id="SM00091">
    <property type="entry name" value="PAS"/>
    <property type="match status" value="1"/>
</dbReference>
<dbReference type="InterPro" id="IPR000700">
    <property type="entry name" value="PAS-assoc_C"/>
</dbReference>
<dbReference type="Pfam" id="PF02518">
    <property type="entry name" value="HATPase_c"/>
    <property type="match status" value="1"/>
</dbReference>
<feature type="domain" description="Histidine kinase" evidence="5">
    <location>
        <begin position="203"/>
        <end position="393"/>
    </location>
</feature>
<evidence type="ECO:0000259" key="5">
    <source>
        <dbReference type="PROSITE" id="PS50109"/>
    </source>
</evidence>
<dbReference type="PANTHER" id="PTHR47429">
    <property type="entry name" value="PROTEIN TWIN LOV 1"/>
    <property type="match status" value="1"/>
</dbReference>
<evidence type="ECO:0000256" key="2">
    <source>
        <dbReference type="ARBA" id="ARBA00022643"/>
    </source>
</evidence>
<feature type="domain" description="PAS" evidence="6">
    <location>
        <begin position="46"/>
        <end position="119"/>
    </location>
</feature>
<evidence type="ECO:0000259" key="7">
    <source>
        <dbReference type="PROSITE" id="PS50113"/>
    </source>
</evidence>
<dbReference type="InterPro" id="IPR036890">
    <property type="entry name" value="HATPase_C_sf"/>
</dbReference>
<organism evidence="8 9">
    <name type="scientific">Methylobacterium goesingense</name>
    <dbReference type="NCBI Taxonomy" id="243690"/>
    <lineage>
        <taxon>Bacteria</taxon>
        <taxon>Pseudomonadati</taxon>
        <taxon>Pseudomonadota</taxon>
        <taxon>Alphaproteobacteria</taxon>
        <taxon>Hyphomicrobiales</taxon>
        <taxon>Methylobacteriaceae</taxon>
        <taxon>Methylobacterium</taxon>
    </lineage>
</organism>
<evidence type="ECO:0000313" key="9">
    <source>
        <dbReference type="Proteomes" id="UP001549145"/>
    </source>
</evidence>
<evidence type="ECO:0000259" key="6">
    <source>
        <dbReference type="PROSITE" id="PS50112"/>
    </source>
</evidence>
<dbReference type="SMART" id="SM00086">
    <property type="entry name" value="PAC"/>
    <property type="match status" value="1"/>
</dbReference>
<sequence length="400" mass="44359">MHAQGAGGDVRSAIRRIRSPPTGKPGIMEPAEAWRMTDSLHAEHGKGDPFAAAIRATRMAMIITDPRLPDNPIVFVNDAFCKLSGYDRSEIMGTNCRFLQGPDTDREDVRRIREAVAERRDIAVDLLNYRKDGTSFWNGLYMSPVVNEDGEVLYFFASQLDITHRVDNELQIRNEKAAVERQVVERTRELTEALAAKTMLVHEVDHRVKNNLQMISSLLGMQARTIADPDAREKMRMMLDRVEALGTVHRQLYDSGNVTRFDVADCARELVTDLVHGSGRNEIRLRLELESVVIAVDKAAPVALMLNELVTNALKHAFPDGRAGKLVVSVEPDGADVRLDVRDDGVGISGRSIDPKSFGQRLVKTLGRQLGATIEWLPADPGTRVAVRFPNGAGKEPVKP</sequence>
<feature type="region of interest" description="Disordered" evidence="4">
    <location>
        <begin position="1"/>
        <end position="29"/>
    </location>
</feature>
<dbReference type="Gene3D" id="3.30.565.10">
    <property type="entry name" value="Histidine kinase-like ATPase, C-terminal domain"/>
    <property type="match status" value="1"/>
</dbReference>
<comment type="caution">
    <text evidence="8">The sequence shown here is derived from an EMBL/GenBank/DDBJ whole genome shotgun (WGS) entry which is preliminary data.</text>
</comment>
<dbReference type="SUPFAM" id="SSF55874">
    <property type="entry name" value="ATPase domain of HSP90 chaperone/DNA topoisomerase II/histidine kinase"/>
    <property type="match status" value="1"/>
</dbReference>
<keyword evidence="9" id="KW-1185">Reference proteome</keyword>
<keyword evidence="1" id="KW-0285">Flavoprotein</keyword>
<keyword evidence="2" id="KW-0288">FMN</keyword>
<dbReference type="CDD" id="cd00130">
    <property type="entry name" value="PAS"/>
    <property type="match status" value="1"/>
</dbReference>
<dbReference type="InterPro" id="IPR005467">
    <property type="entry name" value="His_kinase_dom"/>
</dbReference>
<dbReference type="Pfam" id="PF07568">
    <property type="entry name" value="HisKA_2"/>
    <property type="match status" value="1"/>
</dbReference>
<evidence type="ECO:0000256" key="4">
    <source>
        <dbReference type="SAM" id="MobiDB-lite"/>
    </source>
</evidence>
<evidence type="ECO:0000256" key="1">
    <source>
        <dbReference type="ARBA" id="ARBA00022630"/>
    </source>
</evidence>
<evidence type="ECO:0000313" key="8">
    <source>
        <dbReference type="EMBL" id="MET3694851.1"/>
    </source>
</evidence>
<dbReference type="InterPro" id="IPR011495">
    <property type="entry name" value="Sig_transdc_His_kin_sub2_dim/P"/>
</dbReference>
<dbReference type="SMART" id="SM00387">
    <property type="entry name" value="HATPase_c"/>
    <property type="match status" value="1"/>
</dbReference>
<dbReference type="EMBL" id="JBEPMM010000019">
    <property type="protein sequence ID" value="MET3694851.1"/>
    <property type="molecule type" value="Genomic_DNA"/>
</dbReference>
<dbReference type="InterPro" id="IPR001610">
    <property type="entry name" value="PAC"/>
</dbReference>
<dbReference type="InterPro" id="IPR035965">
    <property type="entry name" value="PAS-like_dom_sf"/>
</dbReference>
<dbReference type="InterPro" id="IPR003594">
    <property type="entry name" value="HATPase_dom"/>
</dbReference>
<dbReference type="PROSITE" id="PS50113">
    <property type="entry name" value="PAC"/>
    <property type="match status" value="1"/>
</dbReference>
<protein>
    <submittedName>
        <fullName evidence="8">PAS domain S-box-containing protein</fullName>
    </submittedName>
</protein>
<dbReference type="PROSITE" id="PS50109">
    <property type="entry name" value="HIS_KIN"/>
    <property type="match status" value="1"/>
</dbReference>
<accession>A0ABV2LAG6</accession>
<dbReference type="InterPro" id="IPR000014">
    <property type="entry name" value="PAS"/>
</dbReference>
<dbReference type="Pfam" id="PF13426">
    <property type="entry name" value="PAS_9"/>
    <property type="match status" value="1"/>
</dbReference>
<dbReference type="SUPFAM" id="SSF55785">
    <property type="entry name" value="PYP-like sensor domain (PAS domain)"/>
    <property type="match status" value="1"/>
</dbReference>